<accession>A0A226MW07</accession>
<organism evidence="2 3">
    <name type="scientific">Callipepla squamata</name>
    <name type="common">Scaled quail</name>
    <dbReference type="NCBI Taxonomy" id="9009"/>
    <lineage>
        <taxon>Eukaryota</taxon>
        <taxon>Metazoa</taxon>
        <taxon>Chordata</taxon>
        <taxon>Craniata</taxon>
        <taxon>Vertebrata</taxon>
        <taxon>Euteleostomi</taxon>
        <taxon>Archelosauria</taxon>
        <taxon>Archosauria</taxon>
        <taxon>Dinosauria</taxon>
        <taxon>Saurischia</taxon>
        <taxon>Theropoda</taxon>
        <taxon>Coelurosauria</taxon>
        <taxon>Aves</taxon>
        <taxon>Neognathae</taxon>
        <taxon>Galloanserae</taxon>
        <taxon>Galliformes</taxon>
        <taxon>Odontophoridae</taxon>
        <taxon>Callipepla</taxon>
    </lineage>
</organism>
<dbReference type="EMBL" id="MCFN01000400">
    <property type="protein sequence ID" value="OXB59310.1"/>
    <property type="molecule type" value="Genomic_DNA"/>
</dbReference>
<feature type="region of interest" description="Disordered" evidence="1">
    <location>
        <begin position="63"/>
        <end position="91"/>
    </location>
</feature>
<gene>
    <name evidence="2" type="ORF">ASZ78_006776</name>
</gene>
<dbReference type="Gene3D" id="1.10.287.1480">
    <property type="match status" value="1"/>
</dbReference>
<dbReference type="Proteomes" id="UP000198323">
    <property type="component" value="Unassembled WGS sequence"/>
</dbReference>
<evidence type="ECO:0000313" key="2">
    <source>
        <dbReference type="EMBL" id="OXB59310.1"/>
    </source>
</evidence>
<dbReference type="OrthoDB" id="413436at2759"/>
<evidence type="ECO:0000256" key="1">
    <source>
        <dbReference type="SAM" id="MobiDB-lite"/>
    </source>
</evidence>
<comment type="caution">
    <text evidence="2">The sequence shown here is derived from an EMBL/GenBank/DDBJ whole genome shotgun (WGS) entry which is preliminary data.</text>
</comment>
<proteinExistence type="predicted"/>
<name>A0A226MW07_CALSU</name>
<protein>
    <recommendedName>
        <fullName evidence="4">Mitochondrial ribosomal protein S14</fullName>
    </recommendedName>
</protein>
<dbReference type="AlphaFoldDB" id="A0A226MW07"/>
<reference evidence="2 3" key="1">
    <citation type="submission" date="2016-07" db="EMBL/GenBank/DDBJ databases">
        <title>Disparate Historic Effective Population Sizes Predicted by Modern Levels of Genome Diversity for the Scaled Quail (Callipepla squamata) and the Northern Bobwhite (Colinus virginianus): Inferences from First and Second Generation Draft Genome Assemblies for Sympatric New World Quail.</title>
        <authorList>
            <person name="Oldeschulte D.L."/>
            <person name="Halley Y.A."/>
            <person name="Bhattarai E.K."/>
            <person name="Brashear W.A."/>
            <person name="Hill J."/>
            <person name="Metz R.P."/>
            <person name="Johnson C.D."/>
            <person name="Rollins D."/>
            <person name="Peterson M.J."/>
            <person name="Bickhart D.M."/>
            <person name="Decker J.E."/>
            <person name="Seabury C.M."/>
        </authorList>
    </citation>
    <scope>NUCLEOTIDE SEQUENCE [LARGE SCALE GENOMIC DNA]</scope>
    <source>
        <strain evidence="2 3">Texas</strain>
        <tissue evidence="2">Leg muscle</tissue>
    </source>
</reference>
<evidence type="ECO:0008006" key="4">
    <source>
        <dbReference type="Google" id="ProtNLM"/>
    </source>
</evidence>
<evidence type="ECO:0000313" key="3">
    <source>
        <dbReference type="Proteomes" id="UP000198323"/>
    </source>
</evidence>
<dbReference type="STRING" id="9009.A0A226MW07"/>
<sequence>MAASALLWALRAARQVLPSQTRGYYVDWRMLRDVKRRRLAYEYADERLRINAIRKNTILPKELQVSLSKPDPGRNTRRKHERNNSNPSKPAAKFMFAMYSSSKQGNKGGMATLPSMVVGGSGCNKYVK</sequence>
<keyword evidence="3" id="KW-1185">Reference proteome</keyword>